<comment type="cofactor">
    <cofactor evidence="1">
        <name>Co(2+)</name>
        <dbReference type="ChEBI" id="CHEBI:48828"/>
    </cofactor>
</comment>
<dbReference type="GO" id="GO:0046872">
    <property type="term" value="F:metal ion binding"/>
    <property type="evidence" value="ECO:0007669"/>
    <property type="project" value="UniProtKB-KW"/>
</dbReference>
<dbReference type="RefSeq" id="WP_179911095.1">
    <property type="nucleotide sequence ID" value="NZ_CP058910.1"/>
</dbReference>
<dbReference type="KEGG" id="hrr:HZS55_07595"/>
<keyword evidence="8" id="KW-0378">Hydrolase</keyword>
<dbReference type="PANTHER" id="PTHR34448:SF1">
    <property type="entry name" value="BLL6088 PROTEIN"/>
    <property type="match status" value="1"/>
</dbReference>
<organism evidence="10 11">
    <name type="scientific">Halosimplex rubrum</name>
    <dbReference type="NCBI Taxonomy" id="869889"/>
    <lineage>
        <taxon>Archaea</taxon>
        <taxon>Methanobacteriati</taxon>
        <taxon>Methanobacteriota</taxon>
        <taxon>Stenosarchaea group</taxon>
        <taxon>Halobacteria</taxon>
        <taxon>Halobacteriales</taxon>
        <taxon>Haloarculaceae</taxon>
        <taxon>Halosimplex</taxon>
    </lineage>
</organism>
<name>A0A7D5P487_9EURY</name>
<evidence type="ECO:0000256" key="5">
    <source>
        <dbReference type="ARBA" id="ARBA00022438"/>
    </source>
</evidence>
<evidence type="ECO:0000256" key="4">
    <source>
        <dbReference type="ARBA" id="ARBA00008236"/>
    </source>
</evidence>
<reference evidence="10 11" key="1">
    <citation type="submission" date="2020-07" db="EMBL/GenBank/DDBJ databases">
        <title>Halosimplex pelagicum sp. nov. and Halosimplex rubrum sp. nov., isolated from salted brown alga Laminaria, and emended description of the genus Halosimplex.</title>
        <authorList>
            <person name="Cui H."/>
        </authorList>
    </citation>
    <scope>NUCLEOTIDE SEQUENCE [LARGE SCALE GENOMIC DNA]</scope>
    <source>
        <strain evidence="10 11">R27</strain>
    </source>
</reference>
<evidence type="ECO:0000256" key="7">
    <source>
        <dbReference type="ARBA" id="ARBA00022723"/>
    </source>
</evidence>
<proteinExistence type="inferred from homology"/>
<dbReference type="InterPro" id="IPR052170">
    <property type="entry name" value="M29_Exopeptidase"/>
</dbReference>
<dbReference type="EMBL" id="CP058910">
    <property type="protein sequence ID" value="QLH77165.1"/>
    <property type="molecule type" value="Genomic_DNA"/>
</dbReference>
<evidence type="ECO:0000256" key="2">
    <source>
        <dbReference type="ARBA" id="ARBA00001946"/>
    </source>
</evidence>
<keyword evidence="7" id="KW-0479">Metal-binding</keyword>
<dbReference type="Pfam" id="PF02073">
    <property type="entry name" value="Peptidase_M29"/>
    <property type="match status" value="1"/>
</dbReference>
<dbReference type="GO" id="GO:0004177">
    <property type="term" value="F:aminopeptidase activity"/>
    <property type="evidence" value="ECO:0007669"/>
    <property type="project" value="UniProtKB-KW"/>
</dbReference>
<comment type="cofactor">
    <cofactor evidence="3">
        <name>Zn(2+)</name>
        <dbReference type="ChEBI" id="CHEBI:29105"/>
    </cofactor>
</comment>
<dbReference type="AlphaFoldDB" id="A0A7D5P487"/>
<evidence type="ECO:0000256" key="9">
    <source>
        <dbReference type="ARBA" id="ARBA00023049"/>
    </source>
</evidence>
<gene>
    <name evidence="10" type="ORF">HZS55_07595</name>
</gene>
<dbReference type="GO" id="GO:0008237">
    <property type="term" value="F:metallopeptidase activity"/>
    <property type="evidence" value="ECO:0007669"/>
    <property type="project" value="UniProtKB-KW"/>
</dbReference>
<accession>A0A7D5P487</accession>
<evidence type="ECO:0000313" key="11">
    <source>
        <dbReference type="Proteomes" id="UP000509667"/>
    </source>
</evidence>
<dbReference type="PANTHER" id="PTHR34448">
    <property type="entry name" value="AMINOPEPTIDASE"/>
    <property type="match status" value="1"/>
</dbReference>
<dbReference type="GeneID" id="56077716"/>
<dbReference type="SUPFAM" id="SSF144052">
    <property type="entry name" value="Thermophilic metalloprotease-like"/>
    <property type="match status" value="1"/>
</dbReference>
<dbReference type="InterPro" id="IPR035097">
    <property type="entry name" value="M29_N-terminal"/>
</dbReference>
<protein>
    <submittedName>
        <fullName evidence="10">Aminopeptidase</fullName>
    </submittedName>
</protein>
<keyword evidence="9" id="KW-0482">Metalloprotease</keyword>
<keyword evidence="6" id="KW-0645">Protease</keyword>
<keyword evidence="5 10" id="KW-0031">Aminopeptidase</keyword>
<dbReference type="GO" id="GO:0006508">
    <property type="term" value="P:proteolysis"/>
    <property type="evidence" value="ECO:0007669"/>
    <property type="project" value="UniProtKB-KW"/>
</dbReference>
<evidence type="ECO:0000256" key="1">
    <source>
        <dbReference type="ARBA" id="ARBA00001941"/>
    </source>
</evidence>
<dbReference type="OrthoDB" id="145069at2157"/>
<keyword evidence="11" id="KW-1185">Reference proteome</keyword>
<evidence type="ECO:0000313" key="10">
    <source>
        <dbReference type="EMBL" id="QLH77165.1"/>
    </source>
</evidence>
<evidence type="ECO:0000256" key="6">
    <source>
        <dbReference type="ARBA" id="ARBA00022670"/>
    </source>
</evidence>
<evidence type="ECO:0000256" key="8">
    <source>
        <dbReference type="ARBA" id="ARBA00022801"/>
    </source>
</evidence>
<dbReference type="Proteomes" id="UP000509667">
    <property type="component" value="Chromosome"/>
</dbReference>
<comment type="cofactor">
    <cofactor evidence="2">
        <name>Mg(2+)</name>
        <dbReference type="ChEBI" id="CHEBI:18420"/>
    </cofactor>
</comment>
<dbReference type="Gene3D" id="3.40.1830.10">
    <property type="entry name" value="Thermophilic metalloprotease (M29)"/>
    <property type="match status" value="1"/>
</dbReference>
<dbReference type="InterPro" id="IPR000787">
    <property type="entry name" value="Peptidase_M29"/>
</dbReference>
<comment type="similarity">
    <text evidence="4">Belongs to the peptidase M29 family.</text>
</comment>
<evidence type="ECO:0000256" key="3">
    <source>
        <dbReference type="ARBA" id="ARBA00001947"/>
    </source>
</evidence>
<sequence>MDPRVEDHADVIVDHSVGIEADDEVLISASPEAEDLVVALQRRIGERGANSVTRIGSSRASRAFMRAMDPEDYDEPPAALRAMVEEIDVAISIRASSNTHERGDVPPEKNAAYGKIMKPIQDEIMSKRWVGTQYPATGNAQDAEMSTEAYADFVYDAVTKDWDEQREFQAQMVEILDGASEVRIVSGDTTDVTMSVEGMVPANDYAEKNLPGGEVFTAPVPDSVEGEVLFDMPLMAQGREVEDVRLVFEDGEVVEFEAAKNEEVLAAVLDTDPGARRLGELGIGMNRDIDRFTYNMLFDEKMGDTVHMALGRTIEENVPDDGDVEGNDSAMHMDMIVDMNDESFIEVDGEVVQRDGTFRFEDGFEE</sequence>